<comment type="caution">
    <text evidence="6">The sequence shown here is derived from an EMBL/GenBank/DDBJ whole genome shotgun (WGS) entry which is preliminary data.</text>
</comment>
<dbReference type="InterPro" id="IPR000980">
    <property type="entry name" value="SH2"/>
</dbReference>
<dbReference type="InterPro" id="IPR029021">
    <property type="entry name" value="Prot-tyrosine_phosphatase-like"/>
</dbReference>
<feature type="compositionally biased region" description="Basic and acidic residues" evidence="3">
    <location>
        <begin position="953"/>
        <end position="967"/>
    </location>
</feature>
<dbReference type="Gene3D" id="3.30.505.10">
    <property type="entry name" value="SH2 domain"/>
    <property type="match status" value="1"/>
</dbReference>
<dbReference type="SMART" id="SM00252">
    <property type="entry name" value="SH2"/>
    <property type="match status" value="1"/>
</dbReference>
<evidence type="ECO:0000313" key="7">
    <source>
        <dbReference type="Proteomes" id="UP001497525"/>
    </source>
</evidence>
<feature type="domain" description="C2 tensin-type" evidence="5">
    <location>
        <begin position="311"/>
        <end position="461"/>
    </location>
</feature>
<feature type="compositionally biased region" description="Polar residues" evidence="3">
    <location>
        <begin position="801"/>
        <end position="813"/>
    </location>
</feature>
<feature type="compositionally biased region" description="Polar residues" evidence="3">
    <location>
        <begin position="913"/>
        <end position="924"/>
    </location>
</feature>
<dbReference type="PROSITE" id="PS51182">
    <property type="entry name" value="C2_TENSIN"/>
    <property type="match status" value="1"/>
</dbReference>
<feature type="region of interest" description="Disordered" evidence="3">
    <location>
        <begin position="1"/>
        <end position="48"/>
    </location>
</feature>
<feature type="compositionally biased region" description="Polar residues" evidence="3">
    <location>
        <begin position="1155"/>
        <end position="1172"/>
    </location>
</feature>
<name>A0AAV2TY19_CALDB</name>
<dbReference type="InterPro" id="IPR014020">
    <property type="entry name" value="Tensin_C2-dom"/>
</dbReference>
<dbReference type="SUPFAM" id="SSF50729">
    <property type="entry name" value="PH domain-like"/>
    <property type="match status" value="1"/>
</dbReference>
<feature type="compositionally biased region" description="Polar residues" evidence="3">
    <location>
        <begin position="1020"/>
        <end position="1029"/>
    </location>
</feature>
<dbReference type="GO" id="GO:0005925">
    <property type="term" value="C:focal adhesion"/>
    <property type="evidence" value="ECO:0007669"/>
    <property type="project" value="TreeGrafter"/>
</dbReference>
<gene>
    <name evidence="6" type="ORF">CDAUBV1_LOCUS16486</name>
</gene>
<feature type="region of interest" description="Disordered" evidence="3">
    <location>
        <begin position="664"/>
        <end position="697"/>
    </location>
</feature>
<feature type="compositionally biased region" description="Polar residues" evidence="3">
    <location>
        <begin position="1045"/>
        <end position="1056"/>
    </location>
</feature>
<feature type="region of interest" description="Disordered" evidence="3">
    <location>
        <begin position="1185"/>
        <end position="1228"/>
    </location>
</feature>
<feature type="region of interest" description="Disordered" evidence="3">
    <location>
        <begin position="905"/>
        <end position="936"/>
    </location>
</feature>
<feature type="compositionally biased region" description="Polar residues" evidence="3">
    <location>
        <begin position="1"/>
        <end position="36"/>
    </location>
</feature>
<evidence type="ECO:0000259" key="4">
    <source>
        <dbReference type="PROSITE" id="PS50001"/>
    </source>
</evidence>
<feature type="compositionally biased region" description="Polar residues" evidence="3">
    <location>
        <begin position="837"/>
        <end position="850"/>
    </location>
</feature>
<dbReference type="SUPFAM" id="SSF55550">
    <property type="entry name" value="SH2 domain"/>
    <property type="match status" value="1"/>
</dbReference>
<sequence length="1855" mass="206311">MSSSTGQNELSNPVDQKSVPNRFTSENSTEFVSVTSVEPMDESTEDKKSLDLTFEEHEKSLSELIPIRSSLKKKPRFVEKPEIVNLPSTDKDLPKISAMDEDIDECLSEKMDAISFTLAEEKADNSVKTGDQSVKPCARLEQLSVRIFATILPDNETPEQRHCDLLQAYNRLHEITNGCEVLVINCGEPNTQLMTIFKWIQNCPFKLDGYPDLATFVAFCERVYDWLATSSSHVILLNAEAEEAQTRLLLLCCALASFYETSERRDPTTSQLLYRYVSSYPNGTIQTPVAWLRYAGYMRLFSPENCLSILRASIHIYHIVIYNFPVFEENKLRIFFKLYSGSPLRLVYTTGIYDFIGTKTSNLLISFKNVPGSQHPNDGISAQGNITLIAYHCRPYPSRRLRLFRLHFHSCQSITDPIDFCREDFDEICDAFPMNTNLRLHCSNRPIISEATHLSVRVEQVTPGSLANGGLPPPTSNELGKPMKPDDAVRMFDSLEDIPNSYRGSYPNRTVSFRSFSNKNRPHLDLHTDLKRTNKRISTIATMDEMQDLENLDESGLYDYLTNENVYDHGEVDVGSSSENSVKRSSSGFSDRKKIFRSIFSNKNVGKSKEARHLHVDLVEPVQTDAELKETMPPPPGSTVPKSNKKRKNIGHRFLKLLTGHSKDEVDFGEGSGGSADDQTPSSGHSSETNSTTSLPYRLVRSLKAVAGERGTDTVKLGPPQKTRKIVTSVGEGEQVVVSLPLFQHTEDLLEAARRLNFMAGTQELDRLLEELRLTSMSMASGLPPPPNASHSPKPYNYSTQTQRSQLMQNNVHSESRYRNSRSASAGLYGDHGMNNGHPSNYTYQKQSTYHTEKRIDGLGRPNYATGFRPNYSPIPAPRHHATYTTVLKQRPPVAPKQYSQVHLTIDPEFGTTEATSIPNGRDSSSTREQRLEQELNSAKQELAQLRRAMSLVEERHRQESQQDFHSRLSPAQFPPPRSPASMHHQYVSSSSSTYQTQHRGARSVSPSSSRAISAREKSSSTFQRNYSRPDNLYFQHHSERFQDQKSYSVPTPCTDSTKDKPSPLKRKTLRYSRLARPQSPSSGTKDFCTDVDVKTVNEPGQLSPELKTYNSADGPITRSLDGDCSVYSSDMDTKWSLHSNRNPLTPPPRPSDLAHTSTATERAQEVSESSSVCLMNRSPVTVSYLPRSTGPSPTIFRSRLASSSSVSPPAPNSVRPTNPRSPIDHGRYESDLAFRRVTSVSSPPGRSGYSAHRERLKQEREQELLMRQQRHRQMAASTTGLHEEHLQQQTRHQQQYRSMSAVNQPTGGAEAFEEVETIILQPIGRGVQDIDSHVGSMTTLQRGPGGSMMDGLNRPEGSQRGVLARRGFSSTQFLNRNISNTDLTRTNVTHHSQTIHNAGLNSVPVQQNRYGTSSTLVNNPAAGSLAGSRSQLSGAPSTIIAPTSAPPQTVTGWKTDPIKRYFPDGTDPSNFGIVQDTAPVWYRPSLSREAAISILRQQPPGSFLIRDSTTFKDAFGLAVKVATLPPKVTPKSGFTKFIRSILNDLQSELVRHYLIEVVHSPTKGVRLKGFASEPVFPSLAALIHQHTIDPLALPCRLILPPVPTTLPSSGTAVLPPLVIGTSQPGDAQSAIDNVTSSGSVLGITPSETGSVQLDGVSRTSRGGSIPIQIDGQIASSPNVPYVTVIRDSPSATMGVMSDANQGSTFRCLMLGSIDTPQWDTELCFARAVDQLIPLTILTAADCDHGISRVRYTEVQLHVSPHDGVTIIDLQRRLFFRRHLPNHILIYCGLEPRKKEFSHPEHQLHGIVHPKIFGIVVRKGISECTTHVFSECDPLHPAEEIVRHIRTTYPHMNLR</sequence>
<feature type="region of interest" description="Disordered" evidence="3">
    <location>
        <begin position="1422"/>
        <end position="1453"/>
    </location>
</feature>
<dbReference type="Gene3D" id="2.30.29.30">
    <property type="entry name" value="Pleckstrin-homology domain (PH domain)/Phosphotyrosine-binding domain (PTB)"/>
    <property type="match status" value="1"/>
</dbReference>
<proteinExistence type="predicted"/>
<dbReference type="InterPro" id="IPR036860">
    <property type="entry name" value="SH2_dom_sf"/>
</dbReference>
<dbReference type="Gene3D" id="2.60.40.1110">
    <property type="match status" value="1"/>
</dbReference>
<feature type="compositionally biased region" description="Low complexity" evidence="3">
    <location>
        <begin position="1003"/>
        <end position="1013"/>
    </location>
</feature>
<feature type="compositionally biased region" description="Low complexity" evidence="3">
    <location>
        <begin position="1198"/>
        <end position="1217"/>
    </location>
</feature>
<evidence type="ECO:0000256" key="2">
    <source>
        <dbReference type="PROSITE-ProRule" id="PRU00191"/>
    </source>
</evidence>
<feature type="region of interest" description="Disordered" evidence="3">
    <location>
        <begin position="1237"/>
        <end position="1256"/>
    </location>
</feature>
<protein>
    <recommendedName>
        <fullName evidence="8">Tensin</fullName>
    </recommendedName>
</protein>
<dbReference type="InterPro" id="IPR051484">
    <property type="entry name" value="Tensin_PTEN_phosphatase"/>
</dbReference>
<evidence type="ECO:0000259" key="5">
    <source>
        <dbReference type="PROSITE" id="PS51182"/>
    </source>
</evidence>
<feature type="region of interest" description="Disordered" evidence="3">
    <location>
        <begin position="624"/>
        <end position="648"/>
    </location>
</feature>
<dbReference type="PANTHER" id="PTHR45734:SF10">
    <property type="entry name" value="BLISTERY, ISOFORM A"/>
    <property type="match status" value="1"/>
</dbReference>
<reference evidence="6" key="1">
    <citation type="submission" date="2024-06" db="EMBL/GenBank/DDBJ databases">
        <authorList>
            <person name="Liu X."/>
            <person name="Lenzi L."/>
            <person name="Haldenby T S."/>
            <person name="Uol C."/>
        </authorList>
    </citation>
    <scope>NUCLEOTIDE SEQUENCE</scope>
</reference>
<keyword evidence="1 2" id="KW-0727">SH2 domain</keyword>
<dbReference type="Gene3D" id="3.90.190.10">
    <property type="entry name" value="Protein tyrosine phosphatase superfamily"/>
    <property type="match status" value="1"/>
</dbReference>
<dbReference type="PROSITE" id="PS50001">
    <property type="entry name" value="SH2"/>
    <property type="match status" value="1"/>
</dbReference>
<organism evidence="6 7">
    <name type="scientific">Calicophoron daubneyi</name>
    <name type="common">Rumen fluke</name>
    <name type="synonym">Paramphistomum daubneyi</name>
    <dbReference type="NCBI Taxonomy" id="300641"/>
    <lineage>
        <taxon>Eukaryota</taxon>
        <taxon>Metazoa</taxon>
        <taxon>Spiralia</taxon>
        <taxon>Lophotrochozoa</taxon>
        <taxon>Platyhelminthes</taxon>
        <taxon>Trematoda</taxon>
        <taxon>Digenea</taxon>
        <taxon>Plagiorchiida</taxon>
        <taxon>Pronocephalata</taxon>
        <taxon>Paramphistomoidea</taxon>
        <taxon>Paramphistomidae</taxon>
        <taxon>Calicophoron</taxon>
    </lineage>
</organism>
<dbReference type="EMBL" id="CAXLJL010000822">
    <property type="protein sequence ID" value="CAL5141230.1"/>
    <property type="molecule type" value="Genomic_DNA"/>
</dbReference>
<feature type="region of interest" description="Disordered" evidence="3">
    <location>
        <begin position="464"/>
        <end position="483"/>
    </location>
</feature>
<evidence type="ECO:0000313" key="6">
    <source>
        <dbReference type="EMBL" id="CAL5141230.1"/>
    </source>
</evidence>
<feature type="region of interest" description="Disordered" evidence="3">
    <location>
        <begin position="1138"/>
        <end position="1172"/>
    </location>
</feature>
<feature type="compositionally biased region" description="Polar residues" evidence="3">
    <location>
        <begin position="677"/>
        <end position="695"/>
    </location>
</feature>
<evidence type="ECO:0000256" key="3">
    <source>
        <dbReference type="SAM" id="MobiDB-lite"/>
    </source>
</evidence>
<evidence type="ECO:0008006" key="8">
    <source>
        <dbReference type="Google" id="ProtNLM"/>
    </source>
</evidence>
<dbReference type="InterPro" id="IPR011993">
    <property type="entry name" value="PH-like_dom_sf"/>
</dbReference>
<feature type="compositionally biased region" description="Basic and acidic residues" evidence="3">
    <location>
        <begin position="925"/>
        <end position="934"/>
    </location>
</feature>
<feature type="compositionally biased region" description="Polar residues" evidence="3">
    <location>
        <begin position="1428"/>
        <end position="1437"/>
    </location>
</feature>
<feature type="domain" description="SH2" evidence="4">
    <location>
        <begin position="1482"/>
        <end position="1602"/>
    </location>
</feature>
<dbReference type="Pfam" id="PF00017">
    <property type="entry name" value="SH2"/>
    <property type="match status" value="1"/>
</dbReference>
<feature type="region of interest" description="Disordered" evidence="3">
    <location>
        <begin position="953"/>
        <end position="1089"/>
    </location>
</feature>
<evidence type="ECO:0000256" key="1">
    <source>
        <dbReference type="ARBA" id="ARBA00022999"/>
    </source>
</evidence>
<dbReference type="Proteomes" id="UP001497525">
    <property type="component" value="Unassembled WGS sequence"/>
</dbReference>
<feature type="region of interest" description="Disordered" evidence="3">
    <location>
        <begin position="801"/>
        <end position="879"/>
    </location>
</feature>
<accession>A0AAV2TY19</accession>
<dbReference type="PANTHER" id="PTHR45734">
    <property type="entry name" value="TENSIN"/>
    <property type="match status" value="1"/>
</dbReference>